<feature type="transmembrane region" description="Helical" evidence="2">
    <location>
        <begin position="215"/>
        <end position="233"/>
    </location>
</feature>
<dbReference type="PANTHER" id="PTHR42736">
    <property type="entry name" value="PROTEIN-GLUTAMINE GAMMA-GLUTAMYLTRANSFERASE"/>
    <property type="match status" value="1"/>
</dbReference>
<evidence type="ECO:0000256" key="2">
    <source>
        <dbReference type="SAM" id="Phobius"/>
    </source>
</evidence>
<accession>A0ABD6DFN5</accession>
<organism evidence="4 5">
    <name type="scientific">Haloarchaeobius litoreus</name>
    <dbReference type="NCBI Taxonomy" id="755306"/>
    <lineage>
        <taxon>Archaea</taxon>
        <taxon>Methanobacteriati</taxon>
        <taxon>Methanobacteriota</taxon>
        <taxon>Stenosarchaea group</taxon>
        <taxon>Halobacteria</taxon>
        <taxon>Halobacteriales</taxon>
        <taxon>Halorubellaceae</taxon>
        <taxon>Haloarchaeobius</taxon>
    </lineage>
</organism>
<dbReference type="Pfam" id="PF13559">
    <property type="entry name" value="DUF4129"/>
    <property type="match status" value="1"/>
</dbReference>
<evidence type="ECO:0000256" key="1">
    <source>
        <dbReference type="SAM" id="MobiDB-lite"/>
    </source>
</evidence>
<feature type="transmembrane region" description="Helical" evidence="2">
    <location>
        <begin position="21"/>
        <end position="42"/>
    </location>
</feature>
<feature type="transmembrane region" description="Helical" evidence="2">
    <location>
        <begin position="186"/>
        <end position="203"/>
    </location>
</feature>
<dbReference type="Proteomes" id="UP001597034">
    <property type="component" value="Unassembled WGS sequence"/>
</dbReference>
<keyword evidence="5" id="KW-1185">Reference proteome</keyword>
<dbReference type="InterPro" id="IPR025403">
    <property type="entry name" value="TgpA-like_C"/>
</dbReference>
<dbReference type="Pfam" id="PF11992">
    <property type="entry name" value="TgpA_N"/>
    <property type="match status" value="1"/>
</dbReference>
<dbReference type="InterPro" id="IPR021878">
    <property type="entry name" value="TgpA_N"/>
</dbReference>
<feature type="domain" description="Transglutaminase-like" evidence="3">
    <location>
        <begin position="460"/>
        <end position="530"/>
    </location>
</feature>
<dbReference type="InterPro" id="IPR002931">
    <property type="entry name" value="Transglutaminase-like"/>
</dbReference>
<keyword evidence="2" id="KW-0472">Membrane</keyword>
<feature type="transmembrane region" description="Helical" evidence="2">
    <location>
        <begin position="129"/>
        <end position="147"/>
    </location>
</feature>
<dbReference type="Pfam" id="PF01841">
    <property type="entry name" value="Transglut_core"/>
    <property type="match status" value="1"/>
</dbReference>
<feature type="region of interest" description="Disordered" evidence="1">
    <location>
        <begin position="545"/>
        <end position="615"/>
    </location>
</feature>
<name>A0ABD6DFN5_9EURY</name>
<gene>
    <name evidence="4" type="ORF">ACFSBL_00550</name>
</gene>
<sequence length="759" mass="82430">MSTPTAYRARNENEVDDGVDWFRLCALGGLAVMTATWVAVLYDLTITLGGSIPLLLLVTGSIALAAVLSRLISERVAALLTVGLLVVSYGSYILSTPNGLELLVQAWDKIIADSISLLTGLTILRLREAQLWVLGFAPAPAFFSWYLAFRRRYVLSAVVGGLAFLVLVLTGDAATAFSGGWLQRGMLFGATLGGIAMIGFGELERHGGSVLQADVLVVLFTLMLIGSAIQLPFTGTALRLVDGGPTTVEGSLTSSPGETTIQGTIELSPEVRFTVTADDPEYWRVGVYDRFTGGSWLRTGQAQAYSGQLESPPGETETVSQLVRMHARTNVMPAANQPVRVEGQVREYTQVTSHGSFQSTVTFQPNDTYRVISEVPEAEEQTLRNAGTDYPPAVRQVYLADDKQPDFSNQFESRTQEIVDEAGAENPYETAVAIENWLEENREYSLEVDRPSGNVAESFLFEMEQGYCVYYATTMTMMLRAQDIPARYVVGYTSGQQVDENQWVVRGLDSHAWVEAYFPDVGWVRFDPTPGGPRSDAEVERIEDARQGGDSQVDVGGSEDAPLTTTTAIPTNRLTDNGTDPNRTFRDPDLPGVGSDNLGGGVNGTGATPGATVGDTDGGDGPDGFTPEQQRYAAFALVAMVGLAAGAHRAGATRAVHRAAKLRWQGTRREPDTDVERAVERLELMLQRRYSPRQPSESPSQYVQRLSVSGVDRRADRVVELHEKAVYGPGVSREEADEAIELVDAMVRSNTPILRRFAG</sequence>
<feature type="compositionally biased region" description="Low complexity" evidence="1">
    <location>
        <begin position="605"/>
        <end position="615"/>
    </location>
</feature>
<feature type="transmembrane region" description="Helical" evidence="2">
    <location>
        <begin position="154"/>
        <end position="174"/>
    </location>
</feature>
<dbReference type="SUPFAM" id="SSF54001">
    <property type="entry name" value="Cysteine proteinases"/>
    <property type="match status" value="1"/>
</dbReference>
<feature type="compositionally biased region" description="Polar residues" evidence="1">
    <location>
        <begin position="563"/>
        <end position="582"/>
    </location>
</feature>
<comment type="caution">
    <text evidence="4">The sequence shown here is derived from an EMBL/GenBank/DDBJ whole genome shotgun (WGS) entry which is preliminary data.</text>
</comment>
<keyword evidence="2" id="KW-1133">Transmembrane helix</keyword>
<dbReference type="SMART" id="SM00460">
    <property type="entry name" value="TGc"/>
    <property type="match status" value="1"/>
</dbReference>
<dbReference type="EMBL" id="JBHUDO010000001">
    <property type="protein sequence ID" value="MFD1644165.1"/>
    <property type="molecule type" value="Genomic_DNA"/>
</dbReference>
<evidence type="ECO:0000313" key="5">
    <source>
        <dbReference type="Proteomes" id="UP001597034"/>
    </source>
</evidence>
<feature type="transmembrane region" description="Helical" evidence="2">
    <location>
        <begin position="48"/>
        <end position="69"/>
    </location>
</feature>
<feature type="transmembrane region" description="Helical" evidence="2">
    <location>
        <begin position="76"/>
        <end position="94"/>
    </location>
</feature>
<dbReference type="AlphaFoldDB" id="A0ABD6DFN5"/>
<dbReference type="Gene3D" id="3.10.620.30">
    <property type="match status" value="1"/>
</dbReference>
<keyword evidence="2" id="KW-0812">Transmembrane</keyword>
<evidence type="ECO:0000313" key="4">
    <source>
        <dbReference type="EMBL" id="MFD1644165.1"/>
    </source>
</evidence>
<dbReference type="InterPro" id="IPR038765">
    <property type="entry name" value="Papain-like_cys_pep_sf"/>
</dbReference>
<proteinExistence type="predicted"/>
<dbReference type="PANTHER" id="PTHR42736:SF1">
    <property type="entry name" value="PROTEIN-GLUTAMINE GAMMA-GLUTAMYLTRANSFERASE"/>
    <property type="match status" value="1"/>
</dbReference>
<protein>
    <submittedName>
        <fullName evidence="4">DUF3488 and DUF4129 domain-containing transglutaminase family protein</fullName>
    </submittedName>
</protein>
<dbReference type="InterPro" id="IPR052901">
    <property type="entry name" value="Bact_TGase-like"/>
</dbReference>
<evidence type="ECO:0000259" key="3">
    <source>
        <dbReference type="SMART" id="SM00460"/>
    </source>
</evidence>
<reference evidence="4 5" key="1">
    <citation type="journal article" date="2019" name="Int. J. Syst. Evol. Microbiol.">
        <title>The Global Catalogue of Microorganisms (GCM) 10K type strain sequencing project: providing services to taxonomists for standard genome sequencing and annotation.</title>
        <authorList>
            <consortium name="The Broad Institute Genomics Platform"/>
            <consortium name="The Broad Institute Genome Sequencing Center for Infectious Disease"/>
            <person name="Wu L."/>
            <person name="Ma J."/>
        </authorList>
    </citation>
    <scope>NUCLEOTIDE SEQUENCE [LARGE SCALE GENOMIC DNA]</scope>
    <source>
        <strain evidence="4 5">CGMCC 1.10390</strain>
    </source>
</reference>
<dbReference type="RefSeq" id="WP_256399446.1">
    <property type="nucleotide sequence ID" value="NZ_JANHJR010000002.1"/>
</dbReference>